<evidence type="ECO:0000313" key="1">
    <source>
        <dbReference type="EMBL" id="MCA5005388.1"/>
    </source>
</evidence>
<gene>
    <name evidence="1" type="ORF">IPZ78_09505</name>
</gene>
<accession>A0ABS7Z5U8</accession>
<dbReference type="Proteomes" id="UP001165302">
    <property type="component" value="Unassembled WGS sequence"/>
</dbReference>
<proteinExistence type="predicted"/>
<dbReference type="EMBL" id="JADEYP010000015">
    <property type="protein sequence ID" value="MCA5005388.1"/>
    <property type="molecule type" value="Genomic_DNA"/>
</dbReference>
<protein>
    <submittedName>
        <fullName evidence="1">Gliding motility lipoprotein GldH</fullName>
    </submittedName>
</protein>
<dbReference type="RefSeq" id="WP_225553061.1">
    <property type="nucleotide sequence ID" value="NZ_JADEYP010000015.1"/>
</dbReference>
<dbReference type="Pfam" id="PF14109">
    <property type="entry name" value="GldH_lipo"/>
    <property type="match status" value="1"/>
</dbReference>
<sequence length="152" mass="17516">MNRFLAFIFLLFSLGSCMDNSSFEENKVIANRSWDYAQIPTFSVKIKDNKAKYDVLISVRHTNQYDFSNLFILLHEKGKGLLDTAYRKEIKLAELDGKWTGKSSGSLYETQYLAKENFTFPDTGTYTFSIEQNMRVNPLTEISDVGIKLLKK</sequence>
<keyword evidence="2" id="KW-1185">Reference proteome</keyword>
<dbReference type="NCBIfam" id="TIGR03511">
    <property type="entry name" value="GldH_lipo"/>
    <property type="match status" value="1"/>
</dbReference>
<comment type="caution">
    <text evidence="1">The sequence shown here is derived from an EMBL/GenBank/DDBJ whole genome shotgun (WGS) entry which is preliminary data.</text>
</comment>
<dbReference type="PROSITE" id="PS51257">
    <property type="entry name" value="PROKAR_LIPOPROTEIN"/>
    <property type="match status" value="1"/>
</dbReference>
<reference evidence="1" key="1">
    <citation type="submission" date="2020-10" db="EMBL/GenBank/DDBJ databases">
        <authorList>
            <person name="Lu T."/>
            <person name="Wang Q."/>
            <person name="Han X."/>
        </authorList>
    </citation>
    <scope>NUCLEOTIDE SEQUENCE</scope>
    <source>
        <strain evidence="1">WQ 366</strain>
    </source>
</reference>
<evidence type="ECO:0000313" key="2">
    <source>
        <dbReference type="Proteomes" id="UP001165302"/>
    </source>
</evidence>
<name>A0ABS7Z5U8_9SPHI</name>
<dbReference type="InterPro" id="IPR020018">
    <property type="entry name" value="Motility-assoc_lipoprot_GldH"/>
</dbReference>
<organism evidence="1 2">
    <name type="scientific">Sphingobacterium bovistauri</name>
    <dbReference type="NCBI Taxonomy" id="2781959"/>
    <lineage>
        <taxon>Bacteria</taxon>
        <taxon>Pseudomonadati</taxon>
        <taxon>Bacteroidota</taxon>
        <taxon>Sphingobacteriia</taxon>
        <taxon>Sphingobacteriales</taxon>
        <taxon>Sphingobacteriaceae</taxon>
        <taxon>Sphingobacterium</taxon>
    </lineage>
</organism>
<keyword evidence="1" id="KW-0449">Lipoprotein</keyword>